<keyword evidence="4" id="KW-1185">Reference proteome</keyword>
<evidence type="ECO:0000313" key="4">
    <source>
        <dbReference type="Proteomes" id="UP000694416"/>
    </source>
</evidence>
<sequence>MSRPAQCPVISKGPMVTAPAPAVADADQQDPAAPETEEHEERKPSATQQKKNTKLSSKTTAKLSTSAKRIQKELAQITLDPSPNCTFFPLPPGFLLLILCLSPLLLFLPFFPRILQFHIFSSILATCFAPYSSFSPILPLSEIYMLFLLPRGSPC</sequence>
<feature type="transmembrane region" description="Helical" evidence="2">
    <location>
        <begin position="93"/>
        <end position="111"/>
    </location>
</feature>
<keyword evidence="2" id="KW-0812">Transmembrane</keyword>
<organism evidence="3 4">
    <name type="scientific">Piliocolobus tephrosceles</name>
    <name type="common">Ugandan red Colobus</name>
    <dbReference type="NCBI Taxonomy" id="591936"/>
    <lineage>
        <taxon>Eukaryota</taxon>
        <taxon>Metazoa</taxon>
        <taxon>Chordata</taxon>
        <taxon>Craniata</taxon>
        <taxon>Vertebrata</taxon>
        <taxon>Euteleostomi</taxon>
        <taxon>Mammalia</taxon>
        <taxon>Eutheria</taxon>
        <taxon>Euarchontoglires</taxon>
        <taxon>Primates</taxon>
        <taxon>Haplorrhini</taxon>
        <taxon>Catarrhini</taxon>
        <taxon>Cercopithecidae</taxon>
        <taxon>Colobinae</taxon>
        <taxon>Piliocolobus</taxon>
    </lineage>
</organism>
<feature type="compositionally biased region" description="Low complexity" evidence="1">
    <location>
        <begin position="18"/>
        <end position="34"/>
    </location>
</feature>
<evidence type="ECO:0000256" key="2">
    <source>
        <dbReference type="SAM" id="Phobius"/>
    </source>
</evidence>
<accession>A0A8C9HRL7</accession>
<feature type="compositionally biased region" description="Low complexity" evidence="1">
    <location>
        <begin position="54"/>
        <end position="64"/>
    </location>
</feature>
<feature type="transmembrane region" description="Helical" evidence="2">
    <location>
        <begin position="123"/>
        <end position="147"/>
    </location>
</feature>
<evidence type="ECO:0000313" key="3">
    <source>
        <dbReference type="Ensembl" id="ENSPTEP00000025648.1"/>
    </source>
</evidence>
<reference evidence="3" key="1">
    <citation type="submission" date="2025-08" db="UniProtKB">
        <authorList>
            <consortium name="Ensembl"/>
        </authorList>
    </citation>
    <scope>IDENTIFICATION</scope>
</reference>
<dbReference type="AlphaFoldDB" id="A0A8C9HRL7"/>
<dbReference type="Proteomes" id="UP000694416">
    <property type="component" value="Unplaced"/>
</dbReference>
<evidence type="ECO:0000256" key="1">
    <source>
        <dbReference type="SAM" id="MobiDB-lite"/>
    </source>
</evidence>
<feature type="region of interest" description="Disordered" evidence="1">
    <location>
        <begin position="1"/>
        <end position="64"/>
    </location>
</feature>
<name>A0A8C9HRL7_9PRIM</name>
<keyword evidence="2" id="KW-0472">Membrane</keyword>
<reference evidence="3" key="2">
    <citation type="submission" date="2025-09" db="UniProtKB">
        <authorList>
            <consortium name="Ensembl"/>
        </authorList>
    </citation>
    <scope>IDENTIFICATION</scope>
</reference>
<proteinExistence type="predicted"/>
<protein>
    <submittedName>
        <fullName evidence="3">Uncharacterized protein</fullName>
    </submittedName>
</protein>
<dbReference type="Ensembl" id="ENSPTET00000036256.1">
    <property type="protein sequence ID" value="ENSPTEP00000025648.1"/>
    <property type="gene ID" value="ENSPTEG00000025908.1"/>
</dbReference>
<keyword evidence="2" id="KW-1133">Transmembrane helix</keyword>